<sequence>MTPLVPIKGECKLLDELEKQRVFLVKYQDCIVQAAPPAGSDIEVLCPNSVSQLGETLQDYDIQVDVSASKLVQQNKSKQIGEVLSQRDLTRIHIPFLQTVKP</sequence>
<reference evidence="1 2" key="1">
    <citation type="journal article" date="2023" name="Life. Sci Alliance">
        <title>Evolutionary insights into 3D genome organization and epigenetic landscape of Vigna mungo.</title>
        <authorList>
            <person name="Junaid A."/>
            <person name="Singh B."/>
            <person name="Bhatia S."/>
        </authorList>
    </citation>
    <scope>NUCLEOTIDE SEQUENCE [LARGE SCALE GENOMIC DNA]</scope>
    <source>
        <strain evidence="1">Urdbean</strain>
    </source>
</reference>
<evidence type="ECO:0000313" key="2">
    <source>
        <dbReference type="Proteomes" id="UP001374535"/>
    </source>
</evidence>
<gene>
    <name evidence="1" type="ORF">V8G54_032276</name>
</gene>
<organism evidence="1 2">
    <name type="scientific">Vigna mungo</name>
    <name type="common">Black gram</name>
    <name type="synonym">Phaseolus mungo</name>
    <dbReference type="NCBI Taxonomy" id="3915"/>
    <lineage>
        <taxon>Eukaryota</taxon>
        <taxon>Viridiplantae</taxon>
        <taxon>Streptophyta</taxon>
        <taxon>Embryophyta</taxon>
        <taxon>Tracheophyta</taxon>
        <taxon>Spermatophyta</taxon>
        <taxon>Magnoliopsida</taxon>
        <taxon>eudicotyledons</taxon>
        <taxon>Gunneridae</taxon>
        <taxon>Pentapetalae</taxon>
        <taxon>rosids</taxon>
        <taxon>fabids</taxon>
        <taxon>Fabales</taxon>
        <taxon>Fabaceae</taxon>
        <taxon>Papilionoideae</taxon>
        <taxon>50 kb inversion clade</taxon>
        <taxon>NPAAA clade</taxon>
        <taxon>indigoferoid/millettioid clade</taxon>
        <taxon>Phaseoleae</taxon>
        <taxon>Vigna</taxon>
    </lineage>
</organism>
<keyword evidence="2" id="KW-1185">Reference proteome</keyword>
<accession>A0AAQ3MLW0</accession>
<proteinExistence type="predicted"/>
<dbReference type="Proteomes" id="UP001374535">
    <property type="component" value="Chromosome 10"/>
</dbReference>
<dbReference type="AlphaFoldDB" id="A0AAQ3MLW0"/>
<evidence type="ECO:0000313" key="1">
    <source>
        <dbReference type="EMBL" id="WVY93188.1"/>
    </source>
</evidence>
<dbReference type="EMBL" id="CP144691">
    <property type="protein sequence ID" value="WVY93188.1"/>
    <property type="molecule type" value="Genomic_DNA"/>
</dbReference>
<name>A0AAQ3MLW0_VIGMU</name>
<protein>
    <submittedName>
        <fullName evidence="1">Uncharacterized protein</fullName>
    </submittedName>
</protein>